<accession>A0A482WC73</accession>
<dbReference type="EMBL" id="QDEB01006123">
    <property type="protein sequence ID" value="RZC42674.1"/>
    <property type="molecule type" value="Genomic_DNA"/>
</dbReference>
<protein>
    <submittedName>
        <fullName evidence="1">Uncharacterized protein</fullName>
    </submittedName>
</protein>
<proteinExistence type="predicted"/>
<dbReference type="Proteomes" id="UP000292052">
    <property type="component" value="Unassembled WGS sequence"/>
</dbReference>
<sequence length="51" mass="5360">MPIVPPSAPLLPAPHMSHGAYKKANAGLSKTFFSRYPSATLPSDSDVIVPP</sequence>
<dbReference type="AlphaFoldDB" id="A0A482WC73"/>
<name>A0A482WC73_ASBVE</name>
<keyword evidence="2" id="KW-1185">Reference proteome</keyword>
<gene>
    <name evidence="1" type="ORF">BDFB_001477</name>
</gene>
<evidence type="ECO:0000313" key="1">
    <source>
        <dbReference type="EMBL" id="RZC42674.1"/>
    </source>
</evidence>
<evidence type="ECO:0000313" key="2">
    <source>
        <dbReference type="Proteomes" id="UP000292052"/>
    </source>
</evidence>
<comment type="caution">
    <text evidence="1">The sequence shown here is derived from an EMBL/GenBank/DDBJ whole genome shotgun (WGS) entry which is preliminary data.</text>
</comment>
<organism evidence="1 2">
    <name type="scientific">Asbolus verrucosus</name>
    <name type="common">Desert ironclad beetle</name>
    <dbReference type="NCBI Taxonomy" id="1661398"/>
    <lineage>
        <taxon>Eukaryota</taxon>
        <taxon>Metazoa</taxon>
        <taxon>Ecdysozoa</taxon>
        <taxon>Arthropoda</taxon>
        <taxon>Hexapoda</taxon>
        <taxon>Insecta</taxon>
        <taxon>Pterygota</taxon>
        <taxon>Neoptera</taxon>
        <taxon>Endopterygota</taxon>
        <taxon>Coleoptera</taxon>
        <taxon>Polyphaga</taxon>
        <taxon>Cucujiformia</taxon>
        <taxon>Tenebrionidae</taxon>
        <taxon>Pimeliinae</taxon>
        <taxon>Asbolus</taxon>
    </lineage>
</organism>
<reference evidence="1 2" key="1">
    <citation type="submission" date="2017-03" db="EMBL/GenBank/DDBJ databases">
        <title>Genome of the blue death feigning beetle - Asbolus verrucosus.</title>
        <authorList>
            <person name="Rider S.D."/>
        </authorList>
    </citation>
    <scope>NUCLEOTIDE SEQUENCE [LARGE SCALE GENOMIC DNA]</scope>
    <source>
        <strain evidence="1">Butters</strain>
        <tissue evidence="1">Head and leg muscle</tissue>
    </source>
</reference>